<evidence type="ECO:0000313" key="11">
    <source>
        <dbReference type="Proteomes" id="UP000256727"/>
    </source>
</evidence>
<protein>
    <submittedName>
        <fullName evidence="10">ABC-type nitrate/sulfonate/bicarbonate transport system permease component</fullName>
    </submittedName>
</protein>
<feature type="compositionally biased region" description="Polar residues" evidence="8">
    <location>
        <begin position="73"/>
        <end position="89"/>
    </location>
</feature>
<dbReference type="SUPFAM" id="SSF161098">
    <property type="entry name" value="MetI-like"/>
    <property type="match status" value="1"/>
</dbReference>
<feature type="transmembrane region" description="Helical" evidence="7">
    <location>
        <begin position="99"/>
        <end position="119"/>
    </location>
</feature>
<sequence>MTEPTPSTGAPGHHGPGGSGDTHRETEIERLHRLESSSGSDRRRGDIRRHTDTATVAGLDIPTRPDPAAPRTSVAQSGVTGRPTSSGPSRATRKPRRNWGTKSLGLVGLLGFLVIWEVLPRTGIVNPTFLPPASAAIADLFRNFGLTAFWQAVGDTMWQWLLGMLIACIAATVLGFLIGSSTFLRRFTNSTIEFMRPVPSVALIPLAVLLFGVEIESALLLIVYASFWQVLIQVLYGVADVDNVAMNTARSYGLGPLARLRYVIFPTALPYLMTGVRLASAVALILAITAQLIIGNPGLGAEIAKAQSGGSYVAMYALILATGLLGVIINLVMRMIERKVLSWHSSVRTEVAT</sequence>
<feature type="transmembrane region" description="Helical" evidence="7">
    <location>
        <begin position="260"/>
        <end position="293"/>
    </location>
</feature>
<dbReference type="Proteomes" id="UP000256727">
    <property type="component" value="Unassembled WGS sequence"/>
</dbReference>
<dbReference type="CDD" id="cd06261">
    <property type="entry name" value="TM_PBP2"/>
    <property type="match status" value="1"/>
</dbReference>
<feature type="domain" description="ABC transmembrane type-1" evidence="9">
    <location>
        <begin position="153"/>
        <end position="337"/>
    </location>
</feature>
<dbReference type="GO" id="GO:0055085">
    <property type="term" value="P:transmembrane transport"/>
    <property type="evidence" value="ECO:0007669"/>
    <property type="project" value="InterPro"/>
</dbReference>
<dbReference type="OrthoDB" id="5458199at2"/>
<dbReference type="InterPro" id="IPR000515">
    <property type="entry name" value="MetI-like"/>
</dbReference>
<dbReference type="Gene3D" id="1.10.3720.10">
    <property type="entry name" value="MetI-like"/>
    <property type="match status" value="1"/>
</dbReference>
<evidence type="ECO:0000256" key="5">
    <source>
        <dbReference type="ARBA" id="ARBA00022989"/>
    </source>
</evidence>
<feature type="transmembrane region" description="Helical" evidence="7">
    <location>
        <begin position="313"/>
        <end position="333"/>
    </location>
</feature>
<dbReference type="Pfam" id="PF00528">
    <property type="entry name" value="BPD_transp_1"/>
    <property type="match status" value="1"/>
</dbReference>
<keyword evidence="3" id="KW-1003">Cell membrane</keyword>
<evidence type="ECO:0000256" key="1">
    <source>
        <dbReference type="ARBA" id="ARBA00004651"/>
    </source>
</evidence>
<accession>A0A3D9LIG0</accession>
<keyword evidence="4 7" id="KW-0812">Transmembrane</keyword>
<comment type="similarity">
    <text evidence="7">Belongs to the binding-protein-dependent transport system permease family.</text>
</comment>
<feature type="compositionally biased region" description="Low complexity" evidence="8">
    <location>
        <begin position="1"/>
        <end position="11"/>
    </location>
</feature>
<dbReference type="InterPro" id="IPR035906">
    <property type="entry name" value="MetI-like_sf"/>
</dbReference>
<reference evidence="10 11" key="1">
    <citation type="submission" date="2018-07" db="EMBL/GenBank/DDBJ databases">
        <title>Sequencing the genomes of 1000 actinobacteria strains.</title>
        <authorList>
            <person name="Klenk H.-P."/>
        </authorList>
    </citation>
    <scope>NUCLEOTIDE SEQUENCE [LARGE SCALE GENOMIC DNA]</scope>
    <source>
        <strain evidence="10 11">DSM 14442</strain>
    </source>
</reference>
<evidence type="ECO:0000256" key="7">
    <source>
        <dbReference type="RuleBase" id="RU363032"/>
    </source>
</evidence>
<evidence type="ECO:0000256" key="8">
    <source>
        <dbReference type="SAM" id="MobiDB-lite"/>
    </source>
</evidence>
<dbReference type="PANTHER" id="PTHR30151:SF0">
    <property type="entry name" value="ABC TRANSPORTER PERMEASE PROTEIN MJ0413-RELATED"/>
    <property type="match status" value="1"/>
</dbReference>
<evidence type="ECO:0000256" key="6">
    <source>
        <dbReference type="ARBA" id="ARBA00023136"/>
    </source>
</evidence>
<keyword evidence="2 7" id="KW-0813">Transport</keyword>
<keyword evidence="5 7" id="KW-1133">Transmembrane helix</keyword>
<evidence type="ECO:0000256" key="2">
    <source>
        <dbReference type="ARBA" id="ARBA00022448"/>
    </source>
</evidence>
<evidence type="ECO:0000256" key="4">
    <source>
        <dbReference type="ARBA" id="ARBA00022692"/>
    </source>
</evidence>
<organism evidence="10 11">
    <name type="scientific">Citricoccus muralis</name>
    <dbReference type="NCBI Taxonomy" id="169134"/>
    <lineage>
        <taxon>Bacteria</taxon>
        <taxon>Bacillati</taxon>
        <taxon>Actinomycetota</taxon>
        <taxon>Actinomycetes</taxon>
        <taxon>Micrococcales</taxon>
        <taxon>Micrococcaceae</taxon>
        <taxon>Citricoccus</taxon>
    </lineage>
</organism>
<proteinExistence type="inferred from homology"/>
<feature type="region of interest" description="Disordered" evidence="8">
    <location>
        <begin position="1"/>
        <end position="97"/>
    </location>
</feature>
<feature type="transmembrane region" description="Helical" evidence="7">
    <location>
        <begin position="196"/>
        <end position="213"/>
    </location>
</feature>
<feature type="transmembrane region" description="Helical" evidence="7">
    <location>
        <begin position="219"/>
        <end position="239"/>
    </location>
</feature>
<dbReference type="GO" id="GO:0005886">
    <property type="term" value="C:plasma membrane"/>
    <property type="evidence" value="ECO:0007669"/>
    <property type="project" value="UniProtKB-SubCell"/>
</dbReference>
<evidence type="ECO:0000313" key="10">
    <source>
        <dbReference type="EMBL" id="REE04863.1"/>
    </source>
</evidence>
<comment type="subcellular location">
    <subcellularLocation>
        <location evidence="1 7">Cell membrane</location>
        <topology evidence="1 7">Multi-pass membrane protein</topology>
    </subcellularLocation>
</comment>
<gene>
    <name evidence="10" type="ORF">C8E99_2719</name>
</gene>
<feature type="transmembrane region" description="Helical" evidence="7">
    <location>
        <begin position="160"/>
        <end position="184"/>
    </location>
</feature>
<dbReference type="EMBL" id="QREH01000001">
    <property type="protein sequence ID" value="REE04863.1"/>
    <property type="molecule type" value="Genomic_DNA"/>
</dbReference>
<dbReference type="PROSITE" id="PS50928">
    <property type="entry name" value="ABC_TM1"/>
    <property type="match status" value="1"/>
</dbReference>
<name>A0A3D9LIG0_9MICC</name>
<feature type="compositionally biased region" description="Basic and acidic residues" evidence="8">
    <location>
        <begin position="21"/>
        <end position="52"/>
    </location>
</feature>
<dbReference type="PANTHER" id="PTHR30151">
    <property type="entry name" value="ALKANE SULFONATE ABC TRANSPORTER-RELATED, MEMBRANE SUBUNIT"/>
    <property type="match status" value="1"/>
</dbReference>
<keyword evidence="11" id="KW-1185">Reference proteome</keyword>
<dbReference type="AlphaFoldDB" id="A0A3D9LIG0"/>
<keyword evidence="6 7" id="KW-0472">Membrane</keyword>
<evidence type="ECO:0000259" key="9">
    <source>
        <dbReference type="PROSITE" id="PS50928"/>
    </source>
</evidence>
<evidence type="ECO:0000256" key="3">
    <source>
        <dbReference type="ARBA" id="ARBA00022475"/>
    </source>
</evidence>
<comment type="caution">
    <text evidence="10">The sequence shown here is derived from an EMBL/GenBank/DDBJ whole genome shotgun (WGS) entry which is preliminary data.</text>
</comment>